<dbReference type="SFLD" id="SFLDG01136">
    <property type="entry name" value="C1.6:_Phosphoserine_Phosphatas"/>
    <property type="match status" value="1"/>
</dbReference>
<evidence type="ECO:0000256" key="1">
    <source>
        <dbReference type="ARBA" id="ARBA00001946"/>
    </source>
</evidence>
<dbReference type="RefSeq" id="WP_013030365.1">
    <property type="nucleotide sequence ID" value="NC_013959.1"/>
</dbReference>
<dbReference type="Proteomes" id="UP000001625">
    <property type="component" value="Chromosome"/>
</dbReference>
<organism evidence="16 17">
    <name type="scientific">Sideroxydans lithotrophicus (strain ES-1)</name>
    <dbReference type="NCBI Taxonomy" id="580332"/>
    <lineage>
        <taxon>Bacteria</taxon>
        <taxon>Pseudomonadati</taxon>
        <taxon>Pseudomonadota</taxon>
        <taxon>Betaproteobacteria</taxon>
        <taxon>Nitrosomonadales</taxon>
        <taxon>Gallionellaceae</taxon>
        <taxon>Sideroxydans</taxon>
    </lineage>
</organism>
<dbReference type="UniPathway" id="UPA00135">
    <property type="reaction ID" value="UER00198"/>
</dbReference>
<evidence type="ECO:0000256" key="12">
    <source>
        <dbReference type="ARBA" id="ARBA00048138"/>
    </source>
</evidence>
<comment type="catalytic activity">
    <reaction evidence="12">
        <text>O-phospho-L-serine + H2O = L-serine + phosphate</text>
        <dbReference type="Rhea" id="RHEA:21208"/>
        <dbReference type="ChEBI" id="CHEBI:15377"/>
        <dbReference type="ChEBI" id="CHEBI:33384"/>
        <dbReference type="ChEBI" id="CHEBI:43474"/>
        <dbReference type="ChEBI" id="CHEBI:57524"/>
        <dbReference type="EC" id="3.1.3.3"/>
    </reaction>
</comment>
<dbReference type="GO" id="GO:0000287">
    <property type="term" value="F:magnesium ion binding"/>
    <property type="evidence" value="ECO:0007669"/>
    <property type="project" value="TreeGrafter"/>
</dbReference>
<comment type="similarity">
    <text evidence="3">Belongs to the HAD-like hydrolase superfamily. SerB family.</text>
</comment>
<dbReference type="SUPFAM" id="SSF56784">
    <property type="entry name" value="HAD-like"/>
    <property type="match status" value="1"/>
</dbReference>
<sequence>MNLILQATHDIPSAQVEHLARLSSAARIEQVATHLYRLTEAKLHAEIAAYCFEHRIDYGFVPRNKRLSDFGLVVMDMDSTLISIECIDEIADMQGLKPQVAAITESAMRGEIEFAESLRRRVALLEGLDEAALQRVYDERLQLNPGAEIMLAQLKQHGVRTLLVSGGFVFFTDRLKTRLGLDFTHANTLEIVDGKLTGKVSGKIVDAQGKADWLNHVREELGLKPEQVIAMGDGANDLKMMAQAGVSIAYHAKPVVREQASYALNFVGLDGLVNLLGN</sequence>
<dbReference type="InterPro" id="IPR050582">
    <property type="entry name" value="HAD-like_SerB"/>
</dbReference>
<dbReference type="KEGG" id="slt:Slit_2239"/>
<evidence type="ECO:0000256" key="3">
    <source>
        <dbReference type="ARBA" id="ARBA00009184"/>
    </source>
</evidence>
<feature type="active site" description="Proton donor" evidence="14">
    <location>
        <position position="78"/>
    </location>
</feature>
<dbReference type="EMBL" id="CP001965">
    <property type="protein sequence ID" value="ADE12467.1"/>
    <property type="molecule type" value="Genomic_DNA"/>
</dbReference>
<evidence type="ECO:0000256" key="9">
    <source>
        <dbReference type="ARBA" id="ARBA00022842"/>
    </source>
</evidence>
<dbReference type="AlphaFoldDB" id="D5CUT0"/>
<name>D5CUT0_SIDLE</name>
<dbReference type="NCBIfam" id="TIGR00338">
    <property type="entry name" value="serB"/>
    <property type="match status" value="1"/>
</dbReference>
<dbReference type="InterPro" id="IPR004469">
    <property type="entry name" value="PSP"/>
</dbReference>
<feature type="active site" description="Nucleophile" evidence="14">
    <location>
        <position position="76"/>
    </location>
</feature>
<evidence type="ECO:0000256" key="14">
    <source>
        <dbReference type="PIRSR" id="PIRSR604469-1"/>
    </source>
</evidence>
<evidence type="ECO:0000256" key="2">
    <source>
        <dbReference type="ARBA" id="ARBA00005135"/>
    </source>
</evidence>
<dbReference type="Pfam" id="PF13284">
    <property type="entry name" value="DUF4072"/>
    <property type="match status" value="1"/>
</dbReference>
<comment type="pathway">
    <text evidence="2">Amino-acid biosynthesis; L-serine biosynthesis; L-serine from 3-phospho-D-glycerate: step 3/3.</text>
</comment>
<comment type="catalytic activity">
    <reaction evidence="13">
        <text>O-phospho-D-serine + H2O = D-serine + phosphate</text>
        <dbReference type="Rhea" id="RHEA:24873"/>
        <dbReference type="ChEBI" id="CHEBI:15377"/>
        <dbReference type="ChEBI" id="CHEBI:35247"/>
        <dbReference type="ChEBI" id="CHEBI:43474"/>
        <dbReference type="ChEBI" id="CHEBI:58680"/>
        <dbReference type="EC" id="3.1.3.3"/>
    </reaction>
</comment>
<keyword evidence="17" id="KW-1185">Reference proteome</keyword>
<evidence type="ECO:0000256" key="11">
    <source>
        <dbReference type="ARBA" id="ARBA00031693"/>
    </source>
</evidence>
<dbReference type="SFLD" id="SFLDG01137">
    <property type="entry name" value="C1.6.1:_Phosphoserine_Phosphat"/>
    <property type="match status" value="1"/>
</dbReference>
<evidence type="ECO:0000256" key="10">
    <source>
        <dbReference type="ARBA" id="ARBA00023299"/>
    </source>
</evidence>
<dbReference type="GO" id="GO:0036424">
    <property type="term" value="F:L-phosphoserine phosphatase activity"/>
    <property type="evidence" value="ECO:0007669"/>
    <property type="project" value="InterPro"/>
</dbReference>
<dbReference type="GO" id="GO:0006564">
    <property type="term" value="P:L-serine biosynthetic process"/>
    <property type="evidence" value="ECO:0007669"/>
    <property type="project" value="UniProtKB-KW"/>
</dbReference>
<dbReference type="SFLD" id="SFLDF00029">
    <property type="entry name" value="phosphoserine_phosphatase"/>
    <property type="match status" value="1"/>
</dbReference>
<dbReference type="PANTHER" id="PTHR43344:SF2">
    <property type="entry name" value="PHOSPHOSERINE PHOSPHATASE"/>
    <property type="match status" value="1"/>
</dbReference>
<dbReference type="InterPro" id="IPR023214">
    <property type="entry name" value="HAD_sf"/>
</dbReference>
<dbReference type="eggNOG" id="COG0560">
    <property type="taxonomic scope" value="Bacteria"/>
</dbReference>
<dbReference type="Gene3D" id="3.40.50.1000">
    <property type="entry name" value="HAD superfamily/HAD-like"/>
    <property type="match status" value="1"/>
</dbReference>
<keyword evidence="10" id="KW-0718">Serine biosynthesis</keyword>
<keyword evidence="8 16" id="KW-0378">Hydrolase</keyword>
<feature type="domain" description="DUF4072" evidence="15">
    <location>
        <begin position="3"/>
        <end position="47"/>
    </location>
</feature>
<dbReference type="STRING" id="580332.Slit_2239"/>
<keyword evidence="6" id="KW-0028">Amino-acid biosynthesis</keyword>
<evidence type="ECO:0000256" key="6">
    <source>
        <dbReference type="ARBA" id="ARBA00022605"/>
    </source>
</evidence>
<dbReference type="Pfam" id="PF00702">
    <property type="entry name" value="Hydrolase"/>
    <property type="match status" value="1"/>
</dbReference>
<evidence type="ECO:0000313" key="16">
    <source>
        <dbReference type="EMBL" id="ADE12467.1"/>
    </source>
</evidence>
<accession>D5CUT0</accession>
<evidence type="ECO:0000256" key="7">
    <source>
        <dbReference type="ARBA" id="ARBA00022723"/>
    </source>
</evidence>
<dbReference type="InterPro" id="IPR025138">
    <property type="entry name" value="DUF4072"/>
</dbReference>
<keyword evidence="7" id="KW-0479">Metal-binding</keyword>
<evidence type="ECO:0000259" key="15">
    <source>
        <dbReference type="Pfam" id="PF13284"/>
    </source>
</evidence>
<evidence type="ECO:0000313" key="17">
    <source>
        <dbReference type="Proteomes" id="UP000001625"/>
    </source>
</evidence>
<dbReference type="PANTHER" id="PTHR43344">
    <property type="entry name" value="PHOSPHOSERINE PHOSPHATASE"/>
    <property type="match status" value="1"/>
</dbReference>
<dbReference type="InterPro" id="IPR036412">
    <property type="entry name" value="HAD-like_sf"/>
</dbReference>
<dbReference type="HOGENOM" id="CLU_036368_4_0_4"/>
<keyword evidence="9" id="KW-0460">Magnesium</keyword>
<evidence type="ECO:0000256" key="13">
    <source>
        <dbReference type="ARBA" id="ARBA00048523"/>
    </source>
</evidence>
<evidence type="ECO:0000256" key="8">
    <source>
        <dbReference type="ARBA" id="ARBA00022801"/>
    </source>
</evidence>
<dbReference type="SFLD" id="SFLDS00003">
    <property type="entry name" value="Haloacid_Dehalogenase"/>
    <property type="match status" value="1"/>
</dbReference>
<evidence type="ECO:0000256" key="5">
    <source>
        <dbReference type="ARBA" id="ARBA00015196"/>
    </source>
</evidence>
<evidence type="ECO:0000256" key="4">
    <source>
        <dbReference type="ARBA" id="ARBA00012640"/>
    </source>
</evidence>
<dbReference type="EC" id="3.1.3.3" evidence="4"/>
<dbReference type="CDD" id="cd07500">
    <property type="entry name" value="HAD_PSP"/>
    <property type="match status" value="1"/>
</dbReference>
<dbReference type="GO" id="GO:0005737">
    <property type="term" value="C:cytoplasm"/>
    <property type="evidence" value="ECO:0007669"/>
    <property type="project" value="TreeGrafter"/>
</dbReference>
<protein>
    <recommendedName>
        <fullName evidence="5">Phosphoserine phosphatase</fullName>
        <ecNumber evidence="4">3.1.3.3</ecNumber>
    </recommendedName>
    <alternativeName>
        <fullName evidence="11">O-phosphoserine phosphohydrolase</fullName>
    </alternativeName>
</protein>
<dbReference type="OrthoDB" id="9792539at2"/>
<dbReference type="NCBIfam" id="TIGR01488">
    <property type="entry name" value="HAD-SF-IB"/>
    <property type="match status" value="1"/>
</dbReference>
<proteinExistence type="inferred from homology"/>
<reference evidence="16 17" key="1">
    <citation type="submission" date="2010-03" db="EMBL/GenBank/DDBJ databases">
        <title>Complete sequence of Sideroxydans lithotrophicus ES-1.</title>
        <authorList>
            <consortium name="US DOE Joint Genome Institute"/>
            <person name="Lucas S."/>
            <person name="Copeland A."/>
            <person name="Lapidus A."/>
            <person name="Cheng J.-F."/>
            <person name="Bruce D."/>
            <person name="Goodwin L."/>
            <person name="Pitluck S."/>
            <person name="Munk A.C."/>
            <person name="Detter J.C."/>
            <person name="Han C."/>
            <person name="Tapia R."/>
            <person name="Larimer F."/>
            <person name="Land M."/>
            <person name="Hauser L."/>
            <person name="Kyrpides N."/>
            <person name="Ivanova N."/>
            <person name="Emerson D."/>
            <person name="Woyke T."/>
        </authorList>
    </citation>
    <scope>NUCLEOTIDE SEQUENCE [LARGE SCALE GENOMIC DNA]</scope>
    <source>
        <strain evidence="16 17">ES-1</strain>
    </source>
</reference>
<gene>
    <name evidence="16" type="ordered locus">Slit_2239</name>
</gene>
<comment type="cofactor">
    <cofactor evidence="1">
        <name>Mg(2+)</name>
        <dbReference type="ChEBI" id="CHEBI:18420"/>
    </cofactor>
</comment>